<feature type="transmembrane region" description="Helical" evidence="1">
    <location>
        <begin position="85"/>
        <end position="105"/>
    </location>
</feature>
<keyword evidence="1" id="KW-0812">Transmembrane</keyword>
<keyword evidence="1" id="KW-1133">Transmembrane helix</keyword>
<sequence length="187" mass="19117">MAIGLIILYWVLLIVMAAGIVGAFIPAFPGIGLIVIAIAMWGAIAGFTQSVIIALGIAIAIFALTTAIDYLAGYMGAKKVGASNWGQTGAIIGMVLGLLGLLPALPIGGPIFGLLFGSMLGAFVGEMLHRRDLALPARFKLGTKVSLAIVVSSLLGNVLAGLLSIIATGTFLVATWSNVMVPVLSNL</sequence>
<evidence type="ECO:0000256" key="1">
    <source>
        <dbReference type="SAM" id="Phobius"/>
    </source>
</evidence>
<feature type="transmembrane region" description="Helical" evidence="1">
    <location>
        <begin position="7"/>
        <end position="25"/>
    </location>
</feature>
<dbReference type="PANTHER" id="PTHR39165">
    <property type="entry name" value="IG HYPOTHETICAL 17883"/>
    <property type="match status" value="1"/>
</dbReference>
<dbReference type="Proteomes" id="UP001196661">
    <property type="component" value="Unassembled WGS sequence"/>
</dbReference>
<protein>
    <submittedName>
        <fullName evidence="2">DUF456 family protein</fullName>
    </submittedName>
</protein>
<dbReference type="EMBL" id="JADOER010000011">
    <property type="protein sequence ID" value="MBT9313137.1"/>
    <property type="molecule type" value="Genomic_DNA"/>
</dbReference>
<proteinExistence type="predicted"/>
<reference evidence="2 3" key="1">
    <citation type="journal article" date="2021" name="Mar. Drugs">
        <title>Genome Reduction and Secondary Metabolism of the Marine Sponge-Associated Cyanobacterium Leptothoe.</title>
        <authorList>
            <person name="Konstantinou D."/>
            <person name="Popin R.V."/>
            <person name="Fewer D.P."/>
            <person name="Sivonen K."/>
            <person name="Gkelis S."/>
        </authorList>
    </citation>
    <scope>NUCLEOTIDE SEQUENCE [LARGE SCALE GENOMIC DNA]</scope>
    <source>
        <strain evidence="2 3">TAU-MAC 1615</strain>
    </source>
</reference>
<organism evidence="2 3">
    <name type="scientific">Leptothoe kymatousa TAU-MAC 1615</name>
    <dbReference type="NCBI Taxonomy" id="2364775"/>
    <lineage>
        <taxon>Bacteria</taxon>
        <taxon>Bacillati</taxon>
        <taxon>Cyanobacteriota</taxon>
        <taxon>Cyanophyceae</taxon>
        <taxon>Nodosilineales</taxon>
        <taxon>Cymatolegaceae</taxon>
        <taxon>Leptothoe</taxon>
        <taxon>Leptothoe kymatousa</taxon>
    </lineage>
</organism>
<comment type="caution">
    <text evidence="2">The sequence shown here is derived from an EMBL/GenBank/DDBJ whole genome shotgun (WGS) entry which is preliminary data.</text>
</comment>
<dbReference type="PANTHER" id="PTHR39165:SF1">
    <property type="entry name" value="DUF456 DOMAIN-CONTAINING PROTEIN"/>
    <property type="match status" value="1"/>
</dbReference>
<name>A0ABS5Y5L3_9CYAN</name>
<evidence type="ECO:0000313" key="3">
    <source>
        <dbReference type="Proteomes" id="UP001196661"/>
    </source>
</evidence>
<dbReference type="InterPro" id="IPR007403">
    <property type="entry name" value="DUF456"/>
</dbReference>
<keyword evidence="3" id="KW-1185">Reference proteome</keyword>
<keyword evidence="1" id="KW-0472">Membrane</keyword>
<feature type="transmembrane region" description="Helical" evidence="1">
    <location>
        <begin position="149"/>
        <end position="177"/>
    </location>
</feature>
<evidence type="ECO:0000313" key="2">
    <source>
        <dbReference type="EMBL" id="MBT9313137.1"/>
    </source>
</evidence>
<accession>A0ABS5Y5L3</accession>
<feature type="transmembrane region" description="Helical" evidence="1">
    <location>
        <begin position="111"/>
        <end position="128"/>
    </location>
</feature>
<gene>
    <name evidence="2" type="ORF">IXB28_13040</name>
</gene>
<dbReference type="Pfam" id="PF04306">
    <property type="entry name" value="DUF456"/>
    <property type="match status" value="1"/>
</dbReference>
<feature type="transmembrane region" description="Helical" evidence="1">
    <location>
        <begin position="31"/>
        <end position="64"/>
    </location>
</feature>